<dbReference type="HOGENOM" id="CLU_2569856_0_0_6"/>
<dbReference type="Pfam" id="PF03466">
    <property type="entry name" value="LysR_substrate"/>
    <property type="match status" value="1"/>
</dbReference>
<evidence type="ECO:0000259" key="1">
    <source>
        <dbReference type="Pfam" id="PF03466"/>
    </source>
</evidence>
<gene>
    <name evidence="2" type="ORF">PFLCHA0_c46550</name>
</gene>
<proteinExistence type="predicted"/>
<dbReference type="KEGG" id="pprc:PFLCHA0_c46550"/>
<accession>A0A2C9ERW9</accession>
<evidence type="ECO:0000313" key="3">
    <source>
        <dbReference type="Proteomes" id="UP000013940"/>
    </source>
</evidence>
<name>A0A2C9ERW9_PSEPH</name>
<dbReference type="InterPro" id="IPR005119">
    <property type="entry name" value="LysR_subst-bd"/>
</dbReference>
<dbReference type="SUPFAM" id="SSF53850">
    <property type="entry name" value="Periplasmic binding protein-like II"/>
    <property type="match status" value="1"/>
</dbReference>
<sequence length="88" mass="9539">MQQQPVAPTPPEQVFEHFYFSLQAAVAGLGLAIAPWQLVRDDLEGGLLCAPFGFVADGSAYYLLSPQAIDPDSASGKLLHWLRRQALA</sequence>
<evidence type="ECO:0000313" key="2">
    <source>
        <dbReference type="EMBL" id="AGL86406.1"/>
    </source>
</evidence>
<protein>
    <submittedName>
        <fullName evidence="2">CDA peptide synthetase I</fullName>
    </submittedName>
</protein>
<organism evidence="2 3">
    <name type="scientific">Pseudomonas protegens (strain DSM 19095 / LMG 27888 / CFBP 6595 / CHA0)</name>
    <dbReference type="NCBI Taxonomy" id="1124983"/>
    <lineage>
        <taxon>Bacteria</taxon>
        <taxon>Pseudomonadati</taxon>
        <taxon>Pseudomonadota</taxon>
        <taxon>Gammaproteobacteria</taxon>
        <taxon>Pseudomonadales</taxon>
        <taxon>Pseudomonadaceae</taxon>
        <taxon>Pseudomonas</taxon>
    </lineage>
</organism>
<dbReference type="AlphaFoldDB" id="A0A2C9ERW9"/>
<dbReference type="Proteomes" id="UP000013940">
    <property type="component" value="Chromosome"/>
</dbReference>
<feature type="domain" description="LysR substrate-binding" evidence="1">
    <location>
        <begin position="4"/>
        <end position="85"/>
    </location>
</feature>
<dbReference type="eggNOG" id="COG0583">
    <property type="taxonomic scope" value="Bacteria"/>
</dbReference>
<reference evidence="3" key="1">
    <citation type="journal article" date="2014" name="Genome Announc.">
        <title>Full-genome sequence of the plant growth-promoting bacterium Pseudomonas protegens CHA0.</title>
        <authorList>
            <person name="Jousset A."/>
            <person name="Schuldes J."/>
            <person name="Keel C."/>
            <person name="Maurhofer M."/>
            <person name="Daniel R."/>
            <person name="Scheu S."/>
            <person name="Thuermer A."/>
        </authorList>
    </citation>
    <scope>NUCLEOTIDE SEQUENCE [LARGE SCALE GENOMIC DNA]</scope>
    <source>
        <strain evidence="3">DSM 19095 / LMG 27888 / CFBP 6595 / CHA0</strain>
    </source>
</reference>
<dbReference type="Gene3D" id="3.40.190.10">
    <property type="entry name" value="Periplasmic binding protein-like II"/>
    <property type="match status" value="1"/>
</dbReference>
<dbReference type="EMBL" id="CP003190">
    <property type="protein sequence ID" value="AGL86406.1"/>
    <property type="molecule type" value="Genomic_DNA"/>
</dbReference>